<dbReference type="OrthoDB" id="2417614at2759"/>
<dbReference type="PANTHER" id="PTHR28094">
    <property type="entry name" value="MEIOTICALLY UP-REGULATED GENE 113 PROTEIN"/>
    <property type="match status" value="1"/>
</dbReference>
<dbReference type="Proteomes" id="UP000053815">
    <property type="component" value="Unassembled WGS sequence"/>
</dbReference>
<proteinExistence type="predicted"/>
<reference evidence="3" key="1">
    <citation type="submission" date="2014-09" db="EMBL/GenBank/DDBJ databases">
        <title>Draft genome sequence of an oleaginous Mucoromycotina fungus Mucor ambiguus NBRC6742.</title>
        <authorList>
            <person name="Takeda I."/>
            <person name="Yamane N."/>
            <person name="Morita T."/>
            <person name="Tamano K."/>
            <person name="Machida M."/>
            <person name="Baker S."/>
            <person name="Koike H."/>
        </authorList>
    </citation>
    <scope>NUCLEOTIDE SEQUENCE</scope>
    <source>
        <strain evidence="3">NBRC 6742</strain>
    </source>
</reference>
<dbReference type="Pfam" id="PF10544">
    <property type="entry name" value="T5orf172"/>
    <property type="match status" value="1"/>
</dbReference>
<protein>
    <submittedName>
        <fullName evidence="3">Importin 13</fullName>
    </submittedName>
</protein>
<dbReference type="InterPro" id="IPR053006">
    <property type="entry name" value="Meiosis_regulatory"/>
</dbReference>
<keyword evidence="4" id="KW-1185">Reference proteome</keyword>
<feature type="domain" description="Bacteriophage T5 Orf172 DNA-binding" evidence="2">
    <location>
        <begin position="282"/>
        <end position="398"/>
    </location>
</feature>
<dbReference type="EMBL" id="DF836294">
    <property type="protein sequence ID" value="GAN01194.1"/>
    <property type="molecule type" value="Genomic_DNA"/>
</dbReference>
<feature type="region of interest" description="Disordered" evidence="1">
    <location>
        <begin position="137"/>
        <end position="166"/>
    </location>
</feature>
<dbReference type="InterPro" id="IPR018306">
    <property type="entry name" value="Phage_T5_Orf172_DNA-bd"/>
</dbReference>
<evidence type="ECO:0000313" key="3">
    <source>
        <dbReference type="EMBL" id="GAN01194.1"/>
    </source>
</evidence>
<accession>A0A0C9M4H9</accession>
<name>A0A0C9M4H9_9FUNG</name>
<sequence length="435" mass="49719">MAATALDDVQQDMATKVQQLPPLDPLLITKIPKDITTVKSKSSMSHFKRCSGHKTRKGGGQCTRLVKINLEQAEEAVYCYNHLPKSHNVKHSSTINKKVALRKQPTDHAKQRETVKQSVARLTQEELQQSMDKVHDHGPNIETQNEEDSSATIEKVKSRRRRVDHAKEKAIVEQPVNRLAHIELRQSKSKRASHGQNLKLQNKEHAPAIIEKVALHEHLPGDANEIVKQPVIHDCWQLWIGGHIAPKRKALIRQVMKDPISDRDKAGYIYGFLLEDGPRVSQVEHAYFKIGRAENPQRRMYQVARSCNFIPKIVEVIPKFPEKPSAQDKECIMPANVDVDVDANEKDDDSNAMETKCPMSHRVERLIHLELASQYQRAGFKCDECGSTHREWFRVDRKRHPNGKLMTDQELWHSDIRPIVLKWIQFGVVATALKS</sequence>
<dbReference type="STRING" id="91626.A0A0C9M4H9"/>
<organism evidence="3">
    <name type="scientific">Mucor ambiguus</name>
    <dbReference type="NCBI Taxonomy" id="91626"/>
    <lineage>
        <taxon>Eukaryota</taxon>
        <taxon>Fungi</taxon>
        <taxon>Fungi incertae sedis</taxon>
        <taxon>Mucoromycota</taxon>
        <taxon>Mucoromycotina</taxon>
        <taxon>Mucoromycetes</taxon>
        <taxon>Mucorales</taxon>
        <taxon>Mucorineae</taxon>
        <taxon>Mucoraceae</taxon>
        <taxon>Mucor</taxon>
    </lineage>
</organism>
<dbReference type="PANTHER" id="PTHR28094:SF1">
    <property type="entry name" value="MEIOTICALLY UP-REGULATED GENE 113 PROTEIN"/>
    <property type="match status" value="1"/>
</dbReference>
<evidence type="ECO:0000259" key="2">
    <source>
        <dbReference type="Pfam" id="PF10544"/>
    </source>
</evidence>
<dbReference type="AlphaFoldDB" id="A0A0C9M4H9"/>
<gene>
    <name evidence="3" type="ORF">MAM1_0005c00626</name>
</gene>
<evidence type="ECO:0000256" key="1">
    <source>
        <dbReference type="SAM" id="MobiDB-lite"/>
    </source>
</evidence>
<evidence type="ECO:0000313" key="4">
    <source>
        <dbReference type="Proteomes" id="UP000053815"/>
    </source>
</evidence>